<dbReference type="Proteomes" id="UP001218188">
    <property type="component" value="Unassembled WGS sequence"/>
</dbReference>
<evidence type="ECO:0000313" key="3">
    <source>
        <dbReference type="Proteomes" id="UP001218188"/>
    </source>
</evidence>
<keyword evidence="3" id="KW-1185">Reference proteome</keyword>
<name>A0AAD6SMM5_9AGAR</name>
<sequence>MLAQRQFIAQLANILHTRQCGVRLHPSTGKHHTSRTSATAVPASPPHPCHRPPPSLMDGGPRLREKEPVSAASPTKAQRQEEGEGDKHGVPEAERACASCATEDSVFPPPPSFRVSTVSPIKINSQQLLVRTARNPSWESGMKIEENENVNVNVKCPKREKQNRQLLQSEGSECALSLFTPPVTTQLDPYSKVAGVNYVVIRKLRDKAYTRRTKRAKSPARSSTTVWSEVGFEPVYTCPNKFGKFQHWPNTEPQLRFAFKPISYVSTSNTIPPRPIFAAYLQSKLVIGPPIRELLYPWDKHETNTGFRVPFTRDLRFLCGFNSLQLSSQSAFLCFKLFNKFQGTILPHSEILHLAHLGVEVLPNPGTTPRLGLGSSPSQSRQPENI</sequence>
<dbReference type="AlphaFoldDB" id="A0AAD6SMM5"/>
<evidence type="ECO:0000313" key="2">
    <source>
        <dbReference type="EMBL" id="KAJ7029080.1"/>
    </source>
</evidence>
<proteinExistence type="predicted"/>
<organism evidence="2 3">
    <name type="scientific">Mycena alexandri</name>
    <dbReference type="NCBI Taxonomy" id="1745969"/>
    <lineage>
        <taxon>Eukaryota</taxon>
        <taxon>Fungi</taxon>
        <taxon>Dikarya</taxon>
        <taxon>Basidiomycota</taxon>
        <taxon>Agaricomycotina</taxon>
        <taxon>Agaricomycetes</taxon>
        <taxon>Agaricomycetidae</taxon>
        <taxon>Agaricales</taxon>
        <taxon>Marasmiineae</taxon>
        <taxon>Mycenaceae</taxon>
        <taxon>Mycena</taxon>
    </lineage>
</organism>
<comment type="caution">
    <text evidence="2">The sequence shown here is derived from an EMBL/GenBank/DDBJ whole genome shotgun (WGS) entry which is preliminary data.</text>
</comment>
<dbReference type="EMBL" id="JARJCM010000105">
    <property type="protein sequence ID" value="KAJ7029080.1"/>
    <property type="molecule type" value="Genomic_DNA"/>
</dbReference>
<reference evidence="2" key="1">
    <citation type="submission" date="2023-03" db="EMBL/GenBank/DDBJ databases">
        <title>Massive genome expansion in bonnet fungi (Mycena s.s.) driven by repeated elements and novel gene families across ecological guilds.</title>
        <authorList>
            <consortium name="Lawrence Berkeley National Laboratory"/>
            <person name="Harder C.B."/>
            <person name="Miyauchi S."/>
            <person name="Viragh M."/>
            <person name="Kuo A."/>
            <person name="Thoen E."/>
            <person name="Andreopoulos B."/>
            <person name="Lu D."/>
            <person name="Skrede I."/>
            <person name="Drula E."/>
            <person name="Henrissat B."/>
            <person name="Morin E."/>
            <person name="Kohler A."/>
            <person name="Barry K."/>
            <person name="LaButti K."/>
            <person name="Morin E."/>
            <person name="Salamov A."/>
            <person name="Lipzen A."/>
            <person name="Mereny Z."/>
            <person name="Hegedus B."/>
            <person name="Baldrian P."/>
            <person name="Stursova M."/>
            <person name="Weitz H."/>
            <person name="Taylor A."/>
            <person name="Grigoriev I.V."/>
            <person name="Nagy L.G."/>
            <person name="Martin F."/>
            <person name="Kauserud H."/>
        </authorList>
    </citation>
    <scope>NUCLEOTIDE SEQUENCE</scope>
    <source>
        <strain evidence="2">CBHHK200</strain>
    </source>
</reference>
<feature type="region of interest" description="Disordered" evidence="1">
    <location>
        <begin position="24"/>
        <end position="90"/>
    </location>
</feature>
<feature type="compositionally biased region" description="Pro residues" evidence="1">
    <location>
        <begin position="43"/>
        <end position="55"/>
    </location>
</feature>
<feature type="compositionally biased region" description="Basic and acidic residues" evidence="1">
    <location>
        <begin position="78"/>
        <end position="90"/>
    </location>
</feature>
<gene>
    <name evidence="2" type="ORF">C8F04DRAFT_1188010</name>
</gene>
<accession>A0AAD6SMM5</accession>
<protein>
    <submittedName>
        <fullName evidence="2">Uncharacterized protein</fullName>
    </submittedName>
</protein>
<evidence type="ECO:0000256" key="1">
    <source>
        <dbReference type="SAM" id="MobiDB-lite"/>
    </source>
</evidence>